<evidence type="ECO:0000313" key="1">
    <source>
        <dbReference type="EMBL" id="MWV29154.1"/>
    </source>
</evidence>
<name>A0A844XHW7_9SPHN</name>
<reference evidence="1 2" key="1">
    <citation type="submission" date="2019-12" db="EMBL/GenBank/DDBJ databases">
        <authorList>
            <person name="Lee S.D."/>
        </authorList>
    </citation>
    <scope>NUCLEOTIDE SEQUENCE [LARGE SCALE GENOMIC DNA]</scope>
    <source>
        <strain evidence="1 2">GH3-10</strain>
    </source>
</reference>
<keyword evidence="2" id="KW-1185">Reference proteome</keyword>
<evidence type="ECO:0000313" key="2">
    <source>
        <dbReference type="Proteomes" id="UP000461409"/>
    </source>
</evidence>
<dbReference type="Proteomes" id="UP000461409">
    <property type="component" value="Unassembled WGS sequence"/>
</dbReference>
<dbReference type="RefSeq" id="WP_160486766.1">
    <property type="nucleotide sequence ID" value="NZ_WUBR01000003.1"/>
</dbReference>
<organism evidence="1 2">
    <name type="scientific">Aurantiacibacter rhizosphaerae</name>
    <dbReference type="NCBI Taxonomy" id="2691582"/>
    <lineage>
        <taxon>Bacteria</taxon>
        <taxon>Pseudomonadati</taxon>
        <taxon>Pseudomonadota</taxon>
        <taxon>Alphaproteobacteria</taxon>
        <taxon>Sphingomonadales</taxon>
        <taxon>Erythrobacteraceae</taxon>
        <taxon>Aurantiacibacter</taxon>
    </lineage>
</organism>
<comment type="caution">
    <text evidence="1">The sequence shown here is derived from an EMBL/GenBank/DDBJ whole genome shotgun (WGS) entry which is preliminary data.</text>
</comment>
<protein>
    <submittedName>
        <fullName evidence="1">Uncharacterized protein</fullName>
    </submittedName>
</protein>
<sequence>MKPVEYVFRIDVFTPDNLPMGRLAEYLAALAKLIGHRDNTHFVKIEKGSAKLVHMVEPVDAPKVEKRLGRVRSGEAPKEAMQARAELDDLLANDNAVGTLSEVGTGRVVIPFEGRNRPKPLTFPAFREDATIQGQVVRVGGTDSTAHAIIQDGDTSHTNLSMSRDTAKRLAQLLYGPIVRLHGNGRFERLRDGEWKMLDFKVERFEVLDDATIGESIAALRSVQNNGLMSSNAYLEARSLAEDDEEAEN</sequence>
<reference evidence="1 2" key="2">
    <citation type="submission" date="2020-02" db="EMBL/GenBank/DDBJ databases">
        <title>Erythrobacter dongmakensis sp. nov., isolated from a tidal mudflat.</title>
        <authorList>
            <person name="Kim I.S."/>
        </authorList>
    </citation>
    <scope>NUCLEOTIDE SEQUENCE [LARGE SCALE GENOMIC DNA]</scope>
    <source>
        <strain evidence="1 2">GH3-10</strain>
    </source>
</reference>
<dbReference type="AlphaFoldDB" id="A0A844XHW7"/>
<dbReference type="EMBL" id="WUBR01000003">
    <property type="protein sequence ID" value="MWV29154.1"/>
    <property type="molecule type" value="Genomic_DNA"/>
</dbReference>
<gene>
    <name evidence="1" type="ORF">GRF63_14715</name>
</gene>
<accession>A0A844XHW7</accession>
<proteinExistence type="predicted"/>